<dbReference type="Gene3D" id="3.40.50.1000">
    <property type="entry name" value="HAD superfamily/HAD-like"/>
    <property type="match status" value="1"/>
</dbReference>
<evidence type="ECO:0000256" key="2">
    <source>
        <dbReference type="ARBA" id="ARBA00005135"/>
    </source>
</evidence>
<evidence type="ECO:0000256" key="12">
    <source>
        <dbReference type="ARBA" id="ARBA00048138"/>
    </source>
</evidence>
<protein>
    <recommendedName>
        <fullName evidence="5">Phosphoserine phosphatase</fullName>
        <ecNumber evidence="4">3.1.3.3</ecNumber>
    </recommendedName>
    <alternativeName>
        <fullName evidence="11">O-phosphoserine phosphohydrolase</fullName>
    </alternativeName>
</protein>
<organism evidence="14 15">
    <name type="scientific">Pseudoduganella buxea</name>
    <dbReference type="NCBI Taxonomy" id="1949069"/>
    <lineage>
        <taxon>Bacteria</taxon>
        <taxon>Pseudomonadati</taxon>
        <taxon>Pseudomonadota</taxon>
        <taxon>Betaproteobacteria</taxon>
        <taxon>Burkholderiales</taxon>
        <taxon>Oxalobacteraceae</taxon>
        <taxon>Telluria group</taxon>
        <taxon>Pseudoduganella</taxon>
    </lineage>
</organism>
<dbReference type="InterPro" id="IPR036412">
    <property type="entry name" value="HAD-like_sf"/>
</dbReference>
<evidence type="ECO:0000256" key="4">
    <source>
        <dbReference type="ARBA" id="ARBA00012640"/>
    </source>
</evidence>
<keyword evidence="8" id="KW-0378">Hydrolase</keyword>
<sequence length="288" mass="30962">MNNAKDFTMNLVLQGLDDCMPRLERIAALTAPQGVTRISSTALRCEGIAFSPALRQTIEVAAHAAQLDATYMMGIRHLNEFRLVAMDMDSTLITIECIDEIADMQGLKPQVAAITEAAMRGELDFAESLRRRVALLEGLDAAALERVYEERLRLSPGAERMLAAVQAAGLKTLLVSGGFTYFTDRLKTRLGLDYTLANQLEIVDGKLTGKVLGDIVDAEGKRAAVEHVCAGLGISPLEAIVMGDGANDLKMMAIAGMSVAFRAKPVVREQATVALNFVGLDGILNLLA</sequence>
<evidence type="ECO:0000256" key="10">
    <source>
        <dbReference type="ARBA" id="ARBA00023299"/>
    </source>
</evidence>
<comment type="catalytic activity">
    <reaction evidence="12">
        <text>O-phospho-L-serine + H2O = L-serine + phosphate</text>
        <dbReference type="Rhea" id="RHEA:21208"/>
        <dbReference type="ChEBI" id="CHEBI:15377"/>
        <dbReference type="ChEBI" id="CHEBI:33384"/>
        <dbReference type="ChEBI" id="CHEBI:43474"/>
        <dbReference type="ChEBI" id="CHEBI:57524"/>
        <dbReference type="EC" id="3.1.3.3"/>
    </reaction>
</comment>
<evidence type="ECO:0000256" key="6">
    <source>
        <dbReference type="ARBA" id="ARBA00022605"/>
    </source>
</evidence>
<dbReference type="EMBL" id="BMKG01000015">
    <property type="protein sequence ID" value="GGC11270.1"/>
    <property type="molecule type" value="Genomic_DNA"/>
</dbReference>
<dbReference type="SFLD" id="SFLDF00029">
    <property type="entry name" value="phosphoserine_phosphatase"/>
    <property type="match status" value="1"/>
</dbReference>
<reference evidence="15" key="1">
    <citation type="journal article" date="2019" name="Int. J. Syst. Evol. Microbiol.">
        <title>The Global Catalogue of Microorganisms (GCM) 10K type strain sequencing project: providing services to taxonomists for standard genome sequencing and annotation.</title>
        <authorList>
            <consortium name="The Broad Institute Genomics Platform"/>
            <consortium name="The Broad Institute Genome Sequencing Center for Infectious Disease"/>
            <person name="Wu L."/>
            <person name="Ma J."/>
        </authorList>
    </citation>
    <scope>NUCLEOTIDE SEQUENCE [LARGE SCALE GENOMIC DNA]</scope>
    <source>
        <strain evidence="15">CGMCC 1.15931</strain>
    </source>
</reference>
<comment type="similarity">
    <text evidence="3">Belongs to the HAD-like hydrolase superfamily. SerB family.</text>
</comment>
<dbReference type="Proteomes" id="UP000622638">
    <property type="component" value="Unassembled WGS sequence"/>
</dbReference>
<keyword evidence="10" id="KW-0718">Serine biosynthesis</keyword>
<dbReference type="SUPFAM" id="SSF56784">
    <property type="entry name" value="HAD-like"/>
    <property type="match status" value="1"/>
</dbReference>
<evidence type="ECO:0000256" key="3">
    <source>
        <dbReference type="ARBA" id="ARBA00009184"/>
    </source>
</evidence>
<dbReference type="InterPro" id="IPR023214">
    <property type="entry name" value="HAD_sf"/>
</dbReference>
<dbReference type="NCBIfam" id="TIGR00338">
    <property type="entry name" value="serB"/>
    <property type="match status" value="1"/>
</dbReference>
<dbReference type="Pfam" id="PF12710">
    <property type="entry name" value="HAD"/>
    <property type="match status" value="1"/>
</dbReference>
<evidence type="ECO:0000256" key="11">
    <source>
        <dbReference type="ARBA" id="ARBA00031693"/>
    </source>
</evidence>
<keyword evidence="9" id="KW-0460">Magnesium</keyword>
<evidence type="ECO:0000256" key="9">
    <source>
        <dbReference type="ARBA" id="ARBA00022842"/>
    </source>
</evidence>
<evidence type="ECO:0000256" key="13">
    <source>
        <dbReference type="ARBA" id="ARBA00048523"/>
    </source>
</evidence>
<evidence type="ECO:0000313" key="15">
    <source>
        <dbReference type="Proteomes" id="UP000622638"/>
    </source>
</evidence>
<evidence type="ECO:0000256" key="5">
    <source>
        <dbReference type="ARBA" id="ARBA00015196"/>
    </source>
</evidence>
<keyword evidence="7" id="KW-0479">Metal-binding</keyword>
<keyword evidence="15" id="KW-1185">Reference proteome</keyword>
<dbReference type="SFLD" id="SFLDG01136">
    <property type="entry name" value="C1.6:_Phosphoserine_Phosphatas"/>
    <property type="match status" value="1"/>
</dbReference>
<dbReference type="InterPro" id="IPR050582">
    <property type="entry name" value="HAD-like_SerB"/>
</dbReference>
<evidence type="ECO:0000256" key="7">
    <source>
        <dbReference type="ARBA" id="ARBA00022723"/>
    </source>
</evidence>
<comment type="catalytic activity">
    <reaction evidence="13">
        <text>O-phospho-D-serine + H2O = D-serine + phosphate</text>
        <dbReference type="Rhea" id="RHEA:24873"/>
        <dbReference type="ChEBI" id="CHEBI:15377"/>
        <dbReference type="ChEBI" id="CHEBI:35247"/>
        <dbReference type="ChEBI" id="CHEBI:43474"/>
        <dbReference type="ChEBI" id="CHEBI:58680"/>
        <dbReference type="EC" id="3.1.3.3"/>
    </reaction>
</comment>
<dbReference type="SFLD" id="SFLDG01137">
    <property type="entry name" value="C1.6.1:_Phosphoserine_Phosphat"/>
    <property type="match status" value="1"/>
</dbReference>
<comment type="cofactor">
    <cofactor evidence="1">
        <name>Mg(2+)</name>
        <dbReference type="ChEBI" id="CHEBI:18420"/>
    </cofactor>
</comment>
<evidence type="ECO:0000256" key="1">
    <source>
        <dbReference type="ARBA" id="ARBA00001946"/>
    </source>
</evidence>
<dbReference type="InterPro" id="IPR004469">
    <property type="entry name" value="PSP"/>
</dbReference>
<proteinExistence type="inferred from homology"/>
<evidence type="ECO:0000313" key="14">
    <source>
        <dbReference type="EMBL" id="GGC11270.1"/>
    </source>
</evidence>
<gene>
    <name evidence="14" type="ORF">GCM10011572_35780</name>
</gene>
<dbReference type="PANTHER" id="PTHR43344:SF2">
    <property type="entry name" value="PHOSPHOSERINE PHOSPHATASE"/>
    <property type="match status" value="1"/>
</dbReference>
<dbReference type="CDD" id="cd07500">
    <property type="entry name" value="HAD_PSP"/>
    <property type="match status" value="1"/>
</dbReference>
<dbReference type="SFLD" id="SFLDS00003">
    <property type="entry name" value="Haloacid_Dehalogenase"/>
    <property type="match status" value="1"/>
</dbReference>
<comment type="pathway">
    <text evidence="2">Amino-acid biosynthesis; L-serine biosynthesis; L-serine from 3-phospho-D-glycerate: step 3/3.</text>
</comment>
<dbReference type="EC" id="3.1.3.3" evidence="4"/>
<comment type="caution">
    <text evidence="14">The sequence shown here is derived from an EMBL/GenBank/DDBJ whole genome shotgun (WGS) entry which is preliminary data.</text>
</comment>
<dbReference type="PANTHER" id="PTHR43344">
    <property type="entry name" value="PHOSPHOSERINE PHOSPHATASE"/>
    <property type="match status" value="1"/>
</dbReference>
<keyword evidence="6" id="KW-0028">Amino-acid biosynthesis</keyword>
<dbReference type="NCBIfam" id="TIGR01488">
    <property type="entry name" value="HAD-SF-IB"/>
    <property type="match status" value="1"/>
</dbReference>
<name>A0ABQ1KXT7_9BURK</name>
<accession>A0ABQ1KXT7</accession>
<evidence type="ECO:0000256" key="8">
    <source>
        <dbReference type="ARBA" id="ARBA00022801"/>
    </source>
</evidence>